<organism evidence="1 2">
    <name type="scientific">Oxalicibacterium flavum</name>
    <dbReference type="NCBI Taxonomy" id="179467"/>
    <lineage>
        <taxon>Bacteria</taxon>
        <taxon>Pseudomonadati</taxon>
        <taxon>Pseudomonadota</taxon>
        <taxon>Betaproteobacteria</taxon>
        <taxon>Burkholderiales</taxon>
        <taxon>Oxalobacteraceae</taxon>
        <taxon>Oxalicibacterium</taxon>
    </lineage>
</organism>
<keyword evidence="2" id="KW-1185">Reference proteome</keyword>
<dbReference type="EMBL" id="BMCG01000001">
    <property type="protein sequence ID" value="GGB99702.1"/>
    <property type="molecule type" value="Genomic_DNA"/>
</dbReference>
<reference evidence="1" key="1">
    <citation type="journal article" date="2014" name="Int. J. Syst. Evol. Microbiol.">
        <title>Complete genome sequence of Corynebacterium casei LMG S-19264T (=DSM 44701T), isolated from a smear-ripened cheese.</title>
        <authorList>
            <consortium name="US DOE Joint Genome Institute (JGI-PGF)"/>
            <person name="Walter F."/>
            <person name="Albersmeier A."/>
            <person name="Kalinowski J."/>
            <person name="Ruckert C."/>
        </authorList>
    </citation>
    <scope>NUCLEOTIDE SEQUENCE</scope>
    <source>
        <strain evidence="1">CCM 7086</strain>
    </source>
</reference>
<sequence length="141" mass="16347">MRTVLENPQQNDQRAIFSSYQGLREGDWEGYRHALAQCRSAGDTWEETTDTLDRKRQFALAYLGRRAMLYGGACSRTAPRILTQQFVMDLEKNNRGKRYTRYPWLETLMKLLAEIEALQEQHASTNVISLVKTGERQTTTK</sequence>
<evidence type="ECO:0000313" key="2">
    <source>
        <dbReference type="Proteomes" id="UP000620266"/>
    </source>
</evidence>
<comment type="caution">
    <text evidence="1">The sequence shown here is derived from an EMBL/GenBank/DDBJ whole genome shotgun (WGS) entry which is preliminary data.</text>
</comment>
<dbReference type="Proteomes" id="UP000620266">
    <property type="component" value="Unassembled WGS sequence"/>
</dbReference>
<proteinExistence type="predicted"/>
<protein>
    <submittedName>
        <fullName evidence="1">Uncharacterized protein</fullName>
    </submittedName>
</protein>
<accession>A0A8J2UJZ4</accession>
<dbReference type="RefSeq" id="WP_188394696.1">
    <property type="nucleotide sequence ID" value="NZ_BMCG01000001.1"/>
</dbReference>
<dbReference type="AlphaFoldDB" id="A0A8J2UJZ4"/>
<gene>
    <name evidence="1" type="ORF">GCM10007205_06270</name>
</gene>
<evidence type="ECO:0000313" key="1">
    <source>
        <dbReference type="EMBL" id="GGB99702.1"/>
    </source>
</evidence>
<name>A0A8J2UJZ4_9BURK</name>
<reference evidence="1" key="2">
    <citation type="submission" date="2020-09" db="EMBL/GenBank/DDBJ databases">
        <authorList>
            <person name="Sun Q."/>
            <person name="Sedlacek I."/>
        </authorList>
    </citation>
    <scope>NUCLEOTIDE SEQUENCE</scope>
    <source>
        <strain evidence="1">CCM 7086</strain>
    </source>
</reference>